<organism evidence="2 3">
    <name type="scientific">Planotetraspora silvatica</name>
    <dbReference type="NCBI Taxonomy" id="234614"/>
    <lineage>
        <taxon>Bacteria</taxon>
        <taxon>Bacillati</taxon>
        <taxon>Actinomycetota</taxon>
        <taxon>Actinomycetes</taxon>
        <taxon>Streptosporangiales</taxon>
        <taxon>Streptosporangiaceae</taxon>
        <taxon>Planotetraspora</taxon>
    </lineage>
</organism>
<dbReference type="AlphaFoldDB" id="A0A8J3XR19"/>
<feature type="region of interest" description="Disordered" evidence="1">
    <location>
        <begin position="44"/>
        <end position="117"/>
    </location>
</feature>
<keyword evidence="3" id="KW-1185">Reference proteome</keyword>
<reference evidence="2" key="1">
    <citation type="submission" date="2021-01" db="EMBL/GenBank/DDBJ databases">
        <title>Whole genome shotgun sequence of Planotetraspora silvatica NBRC 100141.</title>
        <authorList>
            <person name="Komaki H."/>
            <person name="Tamura T."/>
        </authorList>
    </citation>
    <scope>NUCLEOTIDE SEQUENCE</scope>
    <source>
        <strain evidence="2">NBRC 100141</strain>
    </source>
</reference>
<dbReference type="EMBL" id="BOOQ01000038">
    <property type="protein sequence ID" value="GII48996.1"/>
    <property type="molecule type" value="Genomic_DNA"/>
</dbReference>
<accession>A0A8J3XR19</accession>
<evidence type="ECO:0000313" key="2">
    <source>
        <dbReference type="EMBL" id="GII48996.1"/>
    </source>
</evidence>
<evidence type="ECO:0000313" key="3">
    <source>
        <dbReference type="Proteomes" id="UP000644610"/>
    </source>
</evidence>
<feature type="compositionally biased region" description="Basic and acidic residues" evidence="1">
    <location>
        <begin position="47"/>
        <end position="61"/>
    </location>
</feature>
<sequence length="117" mass="12817">MKSASLRHSERGGHVGLNGLPPADEMVLRYAHHRYGANTLTSLDGALKNERQPNKVDKHLDMYSPSGGYDPDGSEYSPTFVPARLPASPGRAHAAAHEERAGRHRQGCPRRRTVPGR</sequence>
<evidence type="ECO:0000256" key="1">
    <source>
        <dbReference type="SAM" id="MobiDB-lite"/>
    </source>
</evidence>
<gene>
    <name evidence="2" type="ORF">Psi02_54200</name>
</gene>
<protein>
    <submittedName>
        <fullName evidence="2">Uncharacterized protein</fullName>
    </submittedName>
</protein>
<dbReference type="Proteomes" id="UP000644610">
    <property type="component" value="Unassembled WGS sequence"/>
</dbReference>
<name>A0A8J3XR19_9ACTN</name>
<feature type="compositionally biased region" description="Basic residues" evidence="1">
    <location>
        <begin position="102"/>
        <end position="117"/>
    </location>
</feature>
<comment type="caution">
    <text evidence="2">The sequence shown here is derived from an EMBL/GenBank/DDBJ whole genome shotgun (WGS) entry which is preliminary data.</text>
</comment>
<proteinExistence type="predicted"/>
<feature type="region of interest" description="Disordered" evidence="1">
    <location>
        <begin position="1"/>
        <end position="21"/>
    </location>
</feature>